<reference evidence="6" key="1">
    <citation type="submission" date="2025-08" db="UniProtKB">
        <authorList>
            <consortium name="RefSeq"/>
        </authorList>
    </citation>
    <scope>IDENTIFICATION</scope>
    <source>
        <tissue evidence="6">Skeletal muscle</tissue>
    </source>
</reference>
<name>A0A6I9XAP6_9SAUR</name>
<feature type="signal peptide" evidence="1">
    <location>
        <begin position="1"/>
        <end position="25"/>
    </location>
</feature>
<proteinExistence type="predicted"/>
<dbReference type="GeneID" id="106538351"/>
<keyword evidence="5" id="KW-1185">Reference proteome</keyword>
<dbReference type="Pfam" id="PF15705">
    <property type="entry name" value="TMEM132_N"/>
    <property type="match status" value="1"/>
</dbReference>
<dbReference type="OrthoDB" id="10026202at2759"/>
<evidence type="ECO:0000313" key="6">
    <source>
        <dbReference type="RefSeq" id="XP_013908288.1"/>
    </source>
</evidence>
<accession>A0A6I9XAP6</accession>
<dbReference type="PANTHER" id="PTHR13388:SF2">
    <property type="entry name" value="TRANSMEMBRANE PROTEIN 132D"/>
    <property type="match status" value="1"/>
</dbReference>
<feature type="domain" description="Transmembrane protein TMEM132 N-terminal" evidence="2">
    <location>
        <begin position="49"/>
        <end position="111"/>
    </location>
</feature>
<dbReference type="AlphaFoldDB" id="A0A6I9XAP6"/>
<evidence type="ECO:0000256" key="1">
    <source>
        <dbReference type="SAM" id="SignalP"/>
    </source>
</evidence>
<evidence type="ECO:0000259" key="2">
    <source>
        <dbReference type="Pfam" id="PF15705"/>
    </source>
</evidence>
<dbReference type="PANTHER" id="PTHR13388">
    <property type="entry name" value="DETONATOR, ISOFORM E"/>
    <property type="match status" value="1"/>
</dbReference>
<evidence type="ECO:0000259" key="4">
    <source>
        <dbReference type="Pfam" id="PF23481"/>
    </source>
</evidence>
<keyword evidence="1" id="KW-0732">Signal</keyword>
<feature type="domain" description="Transmembrane protein TMEM132 cohesin-like" evidence="3">
    <location>
        <begin position="281"/>
        <end position="423"/>
    </location>
</feature>
<evidence type="ECO:0000259" key="3">
    <source>
        <dbReference type="Pfam" id="PF23039"/>
    </source>
</evidence>
<dbReference type="KEGG" id="tsr:106538351"/>
<dbReference type="InterPro" id="IPR055421">
    <property type="entry name" value="TMEM132_3rd"/>
</dbReference>
<dbReference type="InterPro" id="IPR031435">
    <property type="entry name" value="TMEM132_N"/>
</dbReference>
<dbReference type="Pfam" id="PF23481">
    <property type="entry name" value="Ig_TMEM132_2nd"/>
    <property type="match status" value="1"/>
</dbReference>
<organism evidence="5 6">
    <name type="scientific">Thamnophis sirtalis</name>
    <dbReference type="NCBI Taxonomy" id="35019"/>
    <lineage>
        <taxon>Eukaryota</taxon>
        <taxon>Metazoa</taxon>
        <taxon>Chordata</taxon>
        <taxon>Craniata</taxon>
        <taxon>Vertebrata</taxon>
        <taxon>Euteleostomi</taxon>
        <taxon>Lepidosauria</taxon>
        <taxon>Squamata</taxon>
        <taxon>Bifurcata</taxon>
        <taxon>Unidentata</taxon>
        <taxon>Episquamata</taxon>
        <taxon>Toxicofera</taxon>
        <taxon>Serpentes</taxon>
        <taxon>Colubroidea</taxon>
        <taxon>Colubridae</taxon>
        <taxon>Natricinae</taxon>
        <taxon>Thamnophis</taxon>
    </lineage>
</organism>
<evidence type="ECO:0000313" key="5">
    <source>
        <dbReference type="Proteomes" id="UP000504617"/>
    </source>
</evidence>
<dbReference type="Pfam" id="PF23039">
    <property type="entry name" value="TMEM132_3rd"/>
    <property type="match status" value="1"/>
</dbReference>
<feature type="chain" id="PRO_5026931276" evidence="1">
    <location>
        <begin position="26"/>
        <end position="483"/>
    </location>
</feature>
<protein>
    <submittedName>
        <fullName evidence="6">Transmembrane protein 132D-like</fullName>
    </submittedName>
</protein>
<feature type="domain" description="Transmembrane protein TMEM132 second Ig-like" evidence="4">
    <location>
        <begin position="130"/>
        <end position="266"/>
    </location>
</feature>
<dbReference type="InterPro" id="IPR026307">
    <property type="entry name" value="TMEM132"/>
</dbReference>
<dbReference type="Proteomes" id="UP000504617">
    <property type="component" value="Unplaced"/>
</dbReference>
<gene>
    <name evidence="6" type="primary">LOC106538351</name>
</gene>
<sequence>MGILWPNQIIRFLWLLLFSLAVVLSKVSESRGVLESVQKFSLLPTYLPVSYHIHNADISFFLKEANQDIMRNSSLQSRVESFLIYKAKRPPTLNATYGPFSVEQAVPQDLLSPANLFRSSSVPRISFNWKLKAYILNHKVYPSRPKVQVLFYVVGRDWDDYSVSEQLPCLRVFAFRETREVRATCRLAESLGFCMAELDLLPSWFNPPTMVSGRKKFLNQSEGNQVELYYALHDENGDCTKEDLRRNNEVRAARNDVDESGPPLERIGSVFLYQARGNPPLSDLWLDSNVVLQYLPKTLKQGEVLTFVVSMAKNSTQDQFTLRVKVKRGVKIFSIRASNPYIWEVQKSVDYLGKNSPAVIFCQRKTAGKSTSPFSSEILQMDFEMEALSELQGMQFVTWQVEYPGGKTSDLSISKIYVSQKDLVGILPLAMVRNVGGHVGQMSHHTGTVVTAPDYYRYGCTGPYRLEPTTAYNALEEQGNSEE</sequence>
<dbReference type="InterPro" id="IPR055422">
    <property type="entry name" value="Ig_TMEM132_2nd"/>
</dbReference>
<dbReference type="RefSeq" id="XP_013908288.1">
    <property type="nucleotide sequence ID" value="XM_014052813.1"/>
</dbReference>